<gene>
    <name evidence="1" type="ORF">ACFO60_00140</name>
</gene>
<dbReference type="Proteomes" id="UP001596004">
    <property type="component" value="Unassembled WGS sequence"/>
</dbReference>
<protein>
    <submittedName>
        <fullName evidence="1">Uncharacterized protein</fullName>
    </submittedName>
</protein>
<accession>A0ABV9C873</accession>
<sequence length="120" mass="13715">MESTLQMENAVSAVAQAPESRDLARDVLARMEQKGWNIGAYGHGIWEDTEDLLTLWIAFTSPDFHEVAQDPDDPESDYLPELEDFADAVLGIIHSRGWIANDYSYEYYSDRPPSDYLRIE</sequence>
<name>A0ABV9C873_9ACTN</name>
<comment type="caution">
    <text evidence="1">The sequence shown here is derived from an EMBL/GenBank/DDBJ whole genome shotgun (WGS) entry which is preliminary data.</text>
</comment>
<evidence type="ECO:0000313" key="1">
    <source>
        <dbReference type="EMBL" id="MFC4529153.1"/>
    </source>
</evidence>
<keyword evidence="2" id="KW-1185">Reference proteome</keyword>
<reference evidence="2" key="1">
    <citation type="journal article" date="2019" name="Int. J. Syst. Evol. Microbiol.">
        <title>The Global Catalogue of Microorganisms (GCM) 10K type strain sequencing project: providing services to taxonomists for standard genome sequencing and annotation.</title>
        <authorList>
            <consortium name="The Broad Institute Genomics Platform"/>
            <consortium name="The Broad Institute Genome Sequencing Center for Infectious Disease"/>
            <person name="Wu L."/>
            <person name="Ma J."/>
        </authorList>
    </citation>
    <scope>NUCLEOTIDE SEQUENCE [LARGE SCALE GENOMIC DNA]</scope>
    <source>
        <strain evidence="2">CGMCC 4.7132</strain>
    </source>
</reference>
<organism evidence="1 2">
    <name type="scientific">Sphaerisporangium dianthi</name>
    <dbReference type="NCBI Taxonomy" id="1436120"/>
    <lineage>
        <taxon>Bacteria</taxon>
        <taxon>Bacillati</taxon>
        <taxon>Actinomycetota</taxon>
        <taxon>Actinomycetes</taxon>
        <taxon>Streptosporangiales</taxon>
        <taxon>Streptosporangiaceae</taxon>
        <taxon>Sphaerisporangium</taxon>
    </lineage>
</organism>
<evidence type="ECO:0000313" key="2">
    <source>
        <dbReference type="Proteomes" id="UP001596004"/>
    </source>
</evidence>
<dbReference type="EMBL" id="JBHSFP010000001">
    <property type="protein sequence ID" value="MFC4529153.1"/>
    <property type="molecule type" value="Genomic_DNA"/>
</dbReference>
<dbReference type="RefSeq" id="WP_380835491.1">
    <property type="nucleotide sequence ID" value="NZ_JBHSFP010000001.1"/>
</dbReference>
<proteinExistence type="predicted"/>